<dbReference type="Gene3D" id="2.60.40.10">
    <property type="entry name" value="Immunoglobulins"/>
    <property type="match status" value="2"/>
</dbReference>
<dbReference type="Pfam" id="PF09294">
    <property type="entry name" value="Interfer-bind"/>
    <property type="match status" value="1"/>
</dbReference>
<evidence type="ECO:0000256" key="11">
    <source>
        <dbReference type="ARBA" id="ARBA00023136"/>
    </source>
</evidence>
<evidence type="ECO:0000256" key="6">
    <source>
        <dbReference type="ARBA" id="ARBA00022692"/>
    </source>
</evidence>
<evidence type="ECO:0000313" key="22">
    <source>
        <dbReference type="Proteomes" id="UP001181693"/>
    </source>
</evidence>
<evidence type="ECO:0000256" key="13">
    <source>
        <dbReference type="ARBA" id="ARBA00023157"/>
    </source>
</evidence>
<evidence type="ECO:0000256" key="17">
    <source>
        <dbReference type="SAM" id="Phobius"/>
    </source>
</evidence>
<dbReference type="PANTHER" id="PTHR20859">
    <property type="entry name" value="INTERFERON/INTERLEUKIN RECEPTOR"/>
    <property type="match status" value="1"/>
</dbReference>
<keyword evidence="6 17" id="KW-0812">Transmembrane</keyword>
<keyword evidence="12" id="KW-0564">Palmitate</keyword>
<evidence type="ECO:0000256" key="4">
    <source>
        <dbReference type="ARBA" id="ARBA00011184"/>
    </source>
</evidence>
<dbReference type="InterPro" id="IPR003961">
    <property type="entry name" value="FN3_dom"/>
</dbReference>
<keyword evidence="11 17" id="KW-0472">Membrane</keyword>
<feature type="transmembrane region" description="Helical" evidence="17">
    <location>
        <begin position="246"/>
        <end position="272"/>
    </location>
</feature>
<comment type="subunit">
    <text evidence="4">Interacts with HSPE; the interaction, inhibited by heparin, promotes the generation of activated factor X and activates coagulation in the presence of activated factor VII.</text>
</comment>
<evidence type="ECO:0000256" key="7">
    <source>
        <dbReference type="ARBA" id="ARBA00022696"/>
    </source>
</evidence>
<dbReference type="GO" id="GO:0005886">
    <property type="term" value="C:plasma membrane"/>
    <property type="evidence" value="ECO:0007669"/>
    <property type="project" value="TreeGrafter"/>
</dbReference>
<protein>
    <recommendedName>
        <fullName evidence="5">Tissue factor</fullName>
    </recommendedName>
    <alternativeName>
        <fullName evidence="16">Coagulation factor III</fullName>
    </alternativeName>
</protein>
<evidence type="ECO:0000259" key="19">
    <source>
        <dbReference type="Pfam" id="PF01108"/>
    </source>
</evidence>
<evidence type="ECO:0000256" key="12">
    <source>
        <dbReference type="ARBA" id="ARBA00023139"/>
    </source>
</evidence>
<evidence type="ECO:0000256" key="1">
    <source>
        <dbReference type="ARBA" id="ARBA00002201"/>
    </source>
</evidence>
<organism evidence="21 22">
    <name type="scientific">Pyxicephalus adspersus</name>
    <name type="common">African bullfrog</name>
    <dbReference type="NCBI Taxonomy" id="30357"/>
    <lineage>
        <taxon>Eukaryota</taxon>
        <taxon>Metazoa</taxon>
        <taxon>Chordata</taxon>
        <taxon>Craniata</taxon>
        <taxon>Vertebrata</taxon>
        <taxon>Euteleostomi</taxon>
        <taxon>Amphibia</taxon>
        <taxon>Batrachia</taxon>
        <taxon>Anura</taxon>
        <taxon>Neobatrachia</taxon>
        <taxon>Ranoidea</taxon>
        <taxon>Pyxicephalidae</taxon>
        <taxon>Pyxicephalinae</taxon>
        <taxon>Pyxicephalus</taxon>
    </lineage>
</organism>
<evidence type="ECO:0000256" key="3">
    <source>
        <dbReference type="ARBA" id="ARBA00009197"/>
    </source>
</evidence>
<dbReference type="InterPro" id="IPR036116">
    <property type="entry name" value="FN3_sf"/>
</dbReference>
<dbReference type="SUPFAM" id="SSF49265">
    <property type="entry name" value="Fibronectin type III"/>
    <property type="match status" value="2"/>
</dbReference>
<dbReference type="InterPro" id="IPR050650">
    <property type="entry name" value="Type-II_Cytokine-TF_Rcpt"/>
</dbReference>
<reference evidence="21" key="1">
    <citation type="thesis" date="2020" institute="ProQuest LLC" country="789 East Eisenhower Parkway, Ann Arbor, MI, USA">
        <title>Comparative Genomics and Chromosome Evolution.</title>
        <authorList>
            <person name="Mudd A.B."/>
        </authorList>
    </citation>
    <scope>NUCLEOTIDE SEQUENCE</scope>
    <source>
        <strain evidence="21">1538</strain>
        <tissue evidence="21">Blood</tissue>
    </source>
</reference>
<dbReference type="Proteomes" id="UP001181693">
    <property type="component" value="Unassembled WGS sequence"/>
</dbReference>
<dbReference type="InterPro" id="IPR001187">
    <property type="entry name" value="Tissue_factor"/>
</dbReference>
<evidence type="ECO:0000256" key="9">
    <source>
        <dbReference type="ARBA" id="ARBA00022989"/>
    </source>
</evidence>
<comment type="subcellular location">
    <subcellularLocation>
        <location evidence="2">Membrane</location>
        <topology evidence="2">Single-pass type I membrane protein</topology>
    </subcellularLocation>
</comment>
<evidence type="ECO:0000256" key="5">
    <source>
        <dbReference type="ARBA" id="ARBA00018722"/>
    </source>
</evidence>
<proteinExistence type="inferred from homology"/>
<dbReference type="GO" id="GO:0007596">
    <property type="term" value="P:blood coagulation"/>
    <property type="evidence" value="ECO:0007669"/>
    <property type="project" value="UniProtKB-KW"/>
</dbReference>
<feature type="domain" description="Interferon/interleukin receptor" evidence="20">
    <location>
        <begin position="130"/>
        <end position="238"/>
    </location>
</feature>
<comment type="similarity">
    <text evidence="3">Belongs to the tissue factor family.</text>
</comment>
<dbReference type="Pfam" id="PF01108">
    <property type="entry name" value="Tissue_fac"/>
    <property type="match status" value="1"/>
</dbReference>
<dbReference type="AlphaFoldDB" id="A0AAV2ZNF1"/>
<gene>
    <name evidence="21" type="ORF">GDO54_016351</name>
</gene>
<evidence type="ECO:0000256" key="18">
    <source>
        <dbReference type="SAM" id="SignalP"/>
    </source>
</evidence>
<accession>A0AAV2ZNF1</accession>
<dbReference type="EMBL" id="DYDO01000009">
    <property type="protein sequence ID" value="DBA18056.1"/>
    <property type="molecule type" value="Genomic_DNA"/>
</dbReference>
<keyword evidence="15" id="KW-0449">Lipoprotein</keyword>
<dbReference type="PANTHER" id="PTHR20859:SF22">
    <property type="entry name" value="TISSUE FACTOR"/>
    <property type="match status" value="1"/>
</dbReference>
<evidence type="ECO:0000256" key="14">
    <source>
        <dbReference type="ARBA" id="ARBA00023180"/>
    </source>
</evidence>
<feature type="signal peptide" evidence="18">
    <location>
        <begin position="1"/>
        <end position="28"/>
    </location>
</feature>
<evidence type="ECO:0000256" key="10">
    <source>
        <dbReference type="ARBA" id="ARBA00023084"/>
    </source>
</evidence>
<dbReference type="InterPro" id="IPR015373">
    <property type="entry name" value="Interferon/interleukin_rcp_dom"/>
</dbReference>
<keyword evidence="9 17" id="KW-1133">Transmembrane helix</keyword>
<evidence type="ECO:0000259" key="20">
    <source>
        <dbReference type="Pfam" id="PF09294"/>
    </source>
</evidence>
<evidence type="ECO:0000256" key="15">
    <source>
        <dbReference type="ARBA" id="ARBA00023288"/>
    </source>
</evidence>
<evidence type="ECO:0000256" key="16">
    <source>
        <dbReference type="ARBA" id="ARBA00031171"/>
    </source>
</evidence>
<feature type="chain" id="PRO_5043943303" description="Tissue factor" evidence="18">
    <location>
        <begin position="29"/>
        <end position="289"/>
    </location>
</feature>
<keyword evidence="10" id="KW-0094">Blood coagulation</keyword>
<keyword evidence="7" id="KW-0356">Hemostasis</keyword>
<evidence type="ECO:0000256" key="2">
    <source>
        <dbReference type="ARBA" id="ARBA00004479"/>
    </source>
</evidence>
<keyword evidence="14" id="KW-0325">Glycoprotein</keyword>
<sequence>MAGFMHRMFYLHFLILLCAVFCWQGTPAQEINFPTAKNITWKSTNFKTILEWDGKPTNFTYTVEIRNQFDGIWKRKCNYINKTECDVTDLLKDVNATYDVRIISEVRSDEILTEEFPYADGPSFKPYEQTIIGRPSFESYDFNEGHTQLKIVIKDPISPYRFENKTIKTVRDIFGTDFRYTLFYRKADSTGRKEAYSSTNEIVISTSKGEGYCFFVRATIPSRKTERSSQDSDEKCTSSVGSELDLTILVAVVASLVLVIVIIILLVTLCVCRKKKENKTKETEPLHDF</sequence>
<dbReference type="FunFam" id="2.60.40.10:FF:000899">
    <property type="entry name" value="Tissue factor"/>
    <property type="match status" value="1"/>
</dbReference>
<keyword evidence="8 18" id="KW-0732">Signal</keyword>
<evidence type="ECO:0000256" key="8">
    <source>
        <dbReference type="ARBA" id="ARBA00022729"/>
    </source>
</evidence>
<dbReference type="PRINTS" id="PR00346">
    <property type="entry name" value="TISSUEFACTOR"/>
</dbReference>
<name>A0AAV2ZNF1_PYXAD</name>
<keyword evidence="22" id="KW-1185">Reference proteome</keyword>
<comment type="caution">
    <text evidence="21">The sequence shown here is derived from an EMBL/GenBank/DDBJ whole genome shotgun (WGS) entry which is preliminary data.</text>
</comment>
<dbReference type="GO" id="GO:0004896">
    <property type="term" value="F:cytokine receptor activity"/>
    <property type="evidence" value="ECO:0007669"/>
    <property type="project" value="TreeGrafter"/>
</dbReference>
<evidence type="ECO:0000313" key="21">
    <source>
        <dbReference type="EMBL" id="DBA18056.1"/>
    </source>
</evidence>
<dbReference type="InterPro" id="IPR013783">
    <property type="entry name" value="Ig-like_fold"/>
</dbReference>
<comment type="function">
    <text evidence="1">Initiates blood coagulation by forming a complex with circulating factor VII or VIIa. The [TF:VIIa] complex activates factors IX or X by specific limited proteolysis. TF plays a role in normal hemostasis by initiating the cell-surface assembly and propagation of the coagulation protease cascade.</text>
</comment>
<keyword evidence="13" id="KW-1015">Disulfide bond</keyword>
<feature type="domain" description="Fibronectin type-III" evidence="19">
    <location>
        <begin position="14"/>
        <end position="108"/>
    </location>
</feature>